<comment type="subcellular location">
    <subcellularLocation>
        <location evidence="1">Nucleus</location>
    </subcellularLocation>
</comment>
<organism evidence="9 10">
    <name type="scientific">Erythranthe guttata</name>
    <name type="common">Yellow monkey flower</name>
    <name type="synonym">Mimulus guttatus</name>
    <dbReference type="NCBI Taxonomy" id="4155"/>
    <lineage>
        <taxon>Eukaryota</taxon>
        <taxon>Viridiplantae</taxon>
        <taxon>Streptophyta</taxon>
        <taxon>Embryophyta</taxon>
        <taxon>Tracheophyta</taxon>
        <taxon>Spermatophyta</taxon>
        <taxon>Magnoliopsida</taxon>
        <taxon>eudicotyledons</taxon>
        <taxon>Gunneridae</taxon>
        <taxon>Pentapetalae</taxon>
        <taxon>asterids</taxon>
        <taxon>lamiids</taxon>
        <taxon>Lamiales</taxon>
        <taxon>Phrymaceae</taxon>
        <taxon>Erythranthe</taxon>
    </lineage>
</organism>
<dbReference type="Gene3D" id="3.30.730.10">
    <property type="entry name" value="AP2/ERF domain"/>
    <property type="match status" value="1"/>
</dbReference>
<evidence type="ECO:0000256" key="6">
    <source>
        <dbReference type="ARBA" id="ARBA00023242"/>
    </source>
</evidence>
<dbReference type="eggNOG" id="ENOG502R7AV">
    <property type="taxonomic scope" value="Eukaryota"/>
</dbReference>
<accession>A0A022Q6Z1</accession>
<sequence>MLSGTRVKYTEHVSHTTVVARPEYSISGRKSFFPAEIPARTVRISVTDGDATDSSGDEEDAFSGKRQRVRRFINEVRIQPCTKDGGGAVATTSASAAAAAKSSRPSSVSLLKRKKSGGGGKAESKVPKSVTVKKFRGVRQRPWGKWAAEIRDPQRRVRLWLGTYETAEEAAMVYDHAAIQLRGPDALTNFSNPPSKDNKTSSEYNSDEESHNNAKSPKSVLRFVSAADSQAETEVEAEAEAESSSVFFPSSDNAVAGKESDDRSLSDFPIFPPNDDLFTELNSVPVPDLFAETGFSDNIFGFDYYCSNDMLIGSSTDFGFGSPSWQTDDFFQDCCDLFGSDPLVAL</sequence>
<dbReference type="PANTHER" id="PTHR31194:SF140">
    <property type="entry name" value="ETHYLENE-RESPONSIVE TRANSCRIPTION FACTOR CRF2"/>
    <property type="match status" value="1"/>
</dbReference>
<dbReference type="STRING" id="4155.A0A022Q6Z1"/>
<dbReference type="OrthoDB" id="777519at2759"/>
<dbReference type="SMART" id="SM00380">
    <property type="entry name" value="AP2"/>
    <property type="match status" value="1"/>
</dbReference>
<dbReference type="EMBL" id="KI632162">
    <property type="protein sequence ID" value="EYU23389.1"/>
    <property type="molecule type" value="Genomic_DNA"/>
</dbReference>
<evidence type="ECO:0000256" key="5">
    <source>
        <dbReference type="ARBA" id="ARBA00023163"/>
    </source>
</evidence>
<dbReference type="KEGG" id="egt:105973825"/>
<dbReference type="GO" id="GO:0003700">
    <property type="term" value="F:DNA-binding transcription factor activity"/>
    <property type="evidence" value="ECO:0000318"/>
    <property type="project" value="GO_Central"/>
</dbReference>
<keyword evidence="5" id="KW-0804">Transcription</keyword>
<keyword evidence="6" id="KW-0539">Nucleus</keyword>
<keyword evidence="10" id="KW-1185">Reference proteome</keyword>
<dbReference type="InterPro" id="IPR016177">
    <property type="entry name" value="DNA-bd_dom_sf"/>
</dbReference>
<keyword evidence="4" id="KW-0238">DNA-binding</keyword>
<reference evidence="9 10" key="1">
    <citation type="journal article" date="2013" name="Proc. Natl. Acad. Sci. U.S.A.">
        <title>Fine-scale variation in meiotic recombination in Mimulus inferred from population shotgun sequencing.</title>
        <authorList>
            <person name="Hellsten U."/>
            <person name="Wright K.M."/>
            <person name="Jenkins J."/>
            <person name="Shu S."/>
            <person name="Yuan Y."/>
            <person name="Wessler S.R."/>
            <person name="Schmutz J."/>
            <person name="Willis J.H."/>
            <person name="Rokhsar D.S."/>
        </authorList>
    </citation>
    <scope>NUCLEOTIDE SEQUENCE [LARGE SCALE GENOMIC DNA]</scope>
    <source>
        <strain evidence="10">cv. DUN x IM62</strain>
    </source>
</reference>
<evidence type="ECO:0000256" key="4">
    <source>
        <dbReference type="ARBA" id="ARBA00023125"/>
    </source>
</evidence>
<dbReference type="Pfam" id="PF00847">
    <property type="entry name" value="AP2"/>
    <property type="match status" value="1"/>
</dbReference>
<dbReference type="PhylomeDB" id="A0A022Q6Z1"/>
<dbReference type="PROSITE" id="PS51032">
    <property type="entry name" value="AP2_ERF"/>
    <property type="match status" value="1"/>
</dbReference>
<protein>
    <recommendedName>
        <fullName evidence="8">AP2/ERF domain-containing protein</fullName>
    </recommendedName>
</protein>
<dbReference type="GO" id="GO:0006952">
    <property type="term" value="P:defense response"/>
    <property type="evidence" value="ECO:0007669"/>
    <property type="project" value="UniProtKB-KW"/>
</dbReference>
<dbReference type="Proteomes" id="UP000030748">
    <property type="component" value="Unassembled WGS sequence"/>
</dbReference>
<dbReference type="InterPro" id="IPR001471">
    <property type="entry name" value="AP2/ERF_dom"/>
</dbReference>
<dbReference type="OMA" id="NSMEESH"/>
<feature type="region of interest" description="Disordered" evidence="7">
    <location>
        <begin position="185"/>
        <end position="219"/>
    </location>
</feature>
<evidence type="ECO:0000256" key="3">
    <source>
        <dbReference type="ARBA" id="ARBA00023015"/>
    </source>
</evidence>
<feature type="region of interest" description="Disordered" evidence="7">
    <location>
        <begin position="103"/>
        <end position="128"/>
    </location>
</feature>
<gene>
    <name evidence="9" type="ORF">MIMGU_mgv1a023604mg</name>
</gene>
<dbReference type="GO" id="GO:0005634">
    <property type="term" value="C:nucleus"/>
    <property type="evidence" value="ECO:0000318"/>
    <property type="project" value="GO_Central"/>
</dbReference>
<dbReference type="GO" id="GO:0000976">
    <property type="term" value="F:transcription cis-regulatory region binding"/>
    <property type="evidence" value="ECO:0000318"/>
    <property type="project" value="GO_Central"/>
</dbReference>
<evidence type="ECO:0000256" key="2">
    <source>
        <dbReference type="ARBA" id="ARBA00022821"/>
    </source>
</evidence>
<dbReference type="AlphaFoldDB" id="A0A022Q6Z1"/>
<keyword evidence="2" id="KW-0611">Plant defense</keyword>
<dbReference type="SUPFAM" id="SSF54171">
    <property type="entry name" value="DNA-binding domain"/>
    <property type="match status" value="1"/>
</dbReference>
<keyword evidence="3" id="KW-0805">Transcription regulation</keyword>
<dbReference type="CDD" id="cd00018">
    <property type="entry name" value="AP2"/>
    <property type="match status" value="1"/>
</dbReference>
<evidence type="ECO:0000256" key="7">
    <source>
        <dbReference type="SAM" id="MobiDB-lite"/>
    </source>
</evidence>
<dbReference type="FunFam" id="3.30.730.10:FF:000001">
    <property type="entry name" value="Ethylene-responsive transcription factor 2"/>
    <property type="match status" value="1"/>
</dbReference>
<feature type="domain" description="AP2/ERF" evidence="8">
    <location>
        <begin position="134"/>
        <end position="191"/>
    </location>
</feature>
<dbReference type="PANTHER" id="PTHR31194">
    <property type="entry name" value="SHN SHINE , DNA BINDING / TRANSCRIPTION FACTOR"/>
    <property type="match status" value="1"/>
</dbReference>
<proteinExistence type="predicted"/>
<evidence type="ECO:0000313" key="10">
    <source>
        <dbReference type="Proteomes" id="UP000030748"/>
    </source>
</evidence>
<evidence type="ECO:0000313" key="9">
    <source>
        <dbReference type="EMBL" id="EYU23389.1"/>
    </source>
</evidence>
<name>A0A022Q6Z1_ERYGU</name>
<dbReference type="InterPro" id="IPR036955">
    <property type="entry name" value="AP2/ERF_dom_sf"/>
</dbReference>
<evidence type="ECO:0000259" key="8">
    <source>
        <dbReference type="PROSITE" id="PS51032"/>
    </source>
</evidence>
<evidence type="ECO:0000256" key="1">
    <source>
        <dbReference type="ARBA" id="ARBA00004123"/>
    </source>
</evidence>
<dbReference type="InterPro" id="IPR050913">
    <property type="entry name" value="AP2/ERF_ERF"/>
</dbReference>
<dbReference type="PRINTS" id="PR00367">
    <property type="entry name" value="ETHRSPELEMNT"/>
</dbReference>